<dbReference type="EMBL" id="JAGSMN010002289">
    <property type="protein sequence ID" value="MBR7679120.1"/>
    <property type="molecule type" value="Genomic_DNA"/>
</dbReference>
<dbReference type="Pfam" id="PF07228">
    <property type="entry name" value="SpoIIE"/>
    <property type="match status" value="1"/>
</dbReference>
<reference evidence="3" key="1">
    <citation type="submission" date="2021-04" db="EMBL/GenBank/DDBJ databases">
        <title>Sequencing of actinobacteria type strains.</title>
        <authorList>
            <person name="Nguyen G.-S."/>
            <person name="Wentzel A."/>
        </authorList>
    </citation>
    <scope>NUCLEOTIDE SEQUENCE</scope>
    <source>
        <strain evidence="3">DSM 42095</strain>
    </source>
</reference>
<accession>A0A8T4J6R9</accession>
<evidence type="ECO:0000256" key="1">
    <source>
        <dbReference type="ARBA" id="ARBA00022801"/>
    </source>
</evidence>
<evidence type="ECO:0000313" key="3">
    <source>
        <dbReference type="EMBL" id="MBR7679120.1"/>
    </source>
</evidence>
<dbReference type="GO" id="GO:0016791">
    <property type="term" value="F:phosphatase activity"/>
    <property type="evidence" value="ECO:0007669"/>
    <property type="project" value="TreeGrafter"/>
</dbReference>
<dbReference type="PANTHER" id="PTHR43156:SF2">
    <property type="entry name" value="STAGE II SPORULATION PROTEIN E"/>
    <property type="match status" value="1"/>
</dbReference>
<dbReference type="PANTHER" id="PTHR43156">
    <property type="entry name" value="STAGE II SPORULATION PROTEIN E-RELATED"/>
    <property type="match status" value="1"/>
</dbReference>
<organism evidence="3 4">
    <name type="scientific">Streptomyces daliensis</name>
    <dbReference type="NCBI Taxonomy" id="299421"/>
    <lineage>
        <taxon>Bacteria</taxon>
        <taxon>Bacillati</taxon>
        <taxon>Actinomycetota</taxon>
        <taxon>Actinomycetes</taxon>
        <taxon>Kitasatosporales</taxon>
        <taxon>Streptomycetaceae</taxon>
        <taxon>Streptomyces</taxon>
    </lineage>
</organism>
<dbReference type="Gene3D" id="3.60.40.10">
    <property type="entry name" value="PPM-type phosphatase domain"/>
    <property type="match status" value="1"/>
</dbReference>
<dbReference type="InterPro" id="IPR036457">
    <property type="entry name" value="PPM-type-like_dom_sf"/>
</dbReference>
<keyword evidence="4" id="KW-1185">Reference proteome</keyword>
<comment type="caution">
    <text evidence="3">The sequence shown here is derived from an EMBL/GenBank/DDBJ whole genome shotgun (WGS) entry which is preliminary data.</text>
</comment>
<sequence>FDVIPLSSTRLAFVTGEVAGHGLGATAAMGRLRTAVQTLADLDLTPGELLSHLDDIVLRLADTETPFANPEEGGAGGA</sequence>
<evidence type="ECO:0000259" key="2">
    <source>
        <dbReference type="Pfam" id="PF07228"/>
    </source>
</evidence>
<feature type="non-terminal residue" evidence="3">
    <location>
        <position position="1"/>
    </location>
</feature>
<dbReference type="Proteomes" id="UP000675554">
    <property type="component" value="Unassembled WGS sequence"/>
</dbReference>
<keyword evidence="1" id="KW-0378">Hydrolase</keyword>
<proteinExistence type="predicted"/>
<dbReference type="InterPro" id="IPR001932">
    <property type="entry name" value="PPM-type_phosphatase-like_dom"/>
</dbReference>
<protein>
    <submittedName>
        <fullName evidence="3">SpoIIE family protein phosphatase</fullName>
    </submittedName>
</protein>
<feature type="non-terminal residue" evidence="3">
    <location>
        <position position="78"/>
    </location>
</feature>
<dbReference type="AlphaFoldDB" id="A0A8T4J6R9"/>
<dbReference type="InterPro" id="IPR052016">
    <property type="entry name" value="Bact_Sigma-Reg"/>
</dbReference>
<gene>
    <name evidence="3" type="ORF">KDA82_40560</name>
</gene>
<evidence type="ECO:0000313" key="4">
    <source>
        <dbReference type="Proteomes" id="UP000675554"/>
    </source>
</evidence>
<name>A0A8T4J6R9_9ACTN</name>
<feature type="domain" description="PPM-type phosphatase" evidence="2">
    <location>
        <begin position="8"/>
        <end position="63"/>
    </location>
</feature>